<accession>A0A094WEI0</accession>
<dbReference type="RefSeq" id="WP_014961734.1">
    <property type="nucleotide sequence ID" value="NZ_JPGK01000004.1"/>
</dbReference>
<dbReference type="GO" id="GO:0022857">
    <property type="term" value="F:transmembrane transporter activity"/>
    <property type="evidence" value="ECO:0007669"/>
    <property type="project" value="InterPro"/>
</dbReference>
<dbReference type="GO" id="GO:0005886">
    <property type="term" value="C:plasma membrane"/>
    <property type="evidence" value="ECO:0007669"/>
    <property type="project" value="TreeGrafter"/>
</dbReference>
<dbReference type="OMA" id="YCYIRAP"/>
<keyword evidence="3" id="KW-1133">Transmembrane helix</keyword>
<evidence type="ECO:0000256" key="3">
    <source>
        <dbReference type="SAM" id="Phobius"/>
    </source>
</evidence>
<evidence type="ECO:0000259" key="7">
    <source>
        <dbReference type="Pfam" id="PF25967"/>
    </source>
</evidence>
<gene>
    <name evidence="8" type="ORF">LptCag_0643</name>
</gene>
<evidence type="ECO:0000259" key="6">
    <source>
        <dbReference type="Pfam" id="PF25944"/>
    </source>
</evidence>
<dbReference type="InterPro" id="IPR058625">
    <property type="entry name" value="MdtA-like_BSH"/>
</dbReference>
<reference evidence="8 9" key="1">
    <citation type="submission" date="2014-06" db="EMBL/GenBank/DDBJ databases">
        <title>Draft genome sequence of iron oxidizing acidophile Leptospirillum ferriphilum DSM14647.</title>
        <authorList>
            <person name="Cardenas J.P."/>
            <person name="Lazcano M."/>
            <person name="Ossandon F.J."/>
            <person name="Corbett M."/>
            <person name="Holmes D.S."/>
            <person name="Watkin E."/>
        </authorList>
    </citation>
    <scope>NUCLEOTIDE SEQUENCE [LARGE SCALE GENOMIC DNA]</scope>
    <source>
        <strain evidence="8 9">DSM 14647</strain>
    </source>
</reference>
<dbReference type="Gene3D" id="2.40.420.20">
    <property type="match status" value="1"/>
</dbReference>
<evidence type="ECO:0000259" key="4">
    <source>
        <dbReference type="Pfam" id="PF25876"/>
    </source>
</evidence>
<dbReference type="InterPro" id="IPR058624">
    <property type="entry name" value="MdtA-like_HH"/>
</dbReference>
<dbReference type="Pfam" id="PF25917">
    <property type="entry name" value="BSH_RND"/>
    <property type="match status" value="1"/>
</dbReference>
<dbReference type="PATRIC" id="fig|178606.4.peg.1176"/>
<dbReference type="Gene3D" id="2.40.30.170">
    <property type="match status" value="1"/>
</dbReference>
<dbReference type="Pfam" id="PF25967">
    <property type="entry name" value="RND-MFP_C"/>
    <property type="match status" value="1"/>
</dbReference>
<evidence type="ECO:0000313" key="9">
    <source>
        <dbReference type="Proteomes" id="UP000029452"/>
    </source>
</evidence>
<feature type="domain" description="Multidrug resistance protein MdtA-like C-terminal permuted SH3" evidence="7">
    <location>
        <begin position="306"/>
        <end position="365"/>
    </location>
</feature>
<dbReference type="PANTHER" id="PTHR30158:SF24">
    <property type="entry name" value="HLYD FAMILY SECRETION PROTEIN"/>
    <property type="match status" value="1"/>
</dbReference>
<comment type="similarity">
    <text evidence="2">Belongs to the membrane fusion protein (MFP) (TC 8.A.1) family.</text>
</comment>
<evidence type="ECO:0000259" key="5">
    <source>
        <dbReference type="Pfam" id="PF25917"/>
    </source>
</evidence>
<keyword evidence="3" id="KW-0472">Membrane</keyword>
<dbReference type="InterPro" id="IPR006143">
    <property type="entry name" value="RND_pump_MFP"/>
</dbReference>
<evidence type="ECO:0000313" key="8">
    <source>
        <dbReference type="EMBL" id="KGA94017.1"/>
    </source>
</evidence>
<dbReference type="SUPFAM" id="SSF111369">
    <property type="entry name" value="HlyD-like secretion proteins"/>
    <property type="match status" value="1"/>
</dbReference>
<sequence length="385" mass="41949">MNVQRLSPIQTGILLFLGGAILFALQGRFHLFNFSLFSPPPKPVPFRMPVPVAFVEQKTVPVYKTYVGTTEAIKNVTLQAMVTGYLRDQLVPDGSDVRKGTVIYKIDSRYYKASVDQARAQKERDAANLEYANVNQHRNALMVTHGDVSKDAYDLATSTMHQARSSVLSDKANEELAKINLGYTRIVAPFAGRLSHSQAFKGSLIASGTTLNTLVQLDPIYATFNPPEPDLPLISANQKKGSLPAVITLADNPDSRYRGRLTFLDNTVDRTTGTITARVTISNPDRTLLPGQFVRVHLHIGDHPGALLVPQVAIGSSQVGKYLYVIGKGNIAEMRFVSLGSTFGNMTEVTKGVNLGEAVIVGNQQKIGPGMPVLPIYPKKTSTRS</sequence>
<dbReference type="Proteomes" id="UP000029452">
    <property type="component" value="Unassembled WGS sequence"/>
</dbReference>
<dbReference type="GO" id="GO:0046677">
    <property type="term" value="P:response to antibiotic"/>
    <property type="evidence" value="ECO:0007669"/>
    <property type="project" value="TreeGrafter"/>
</dbReference>
<name>A0A094WEI0_9BACT</name>
<dbReference type="Pfam" id="PF25944">
    <property type="entry name" value="Beta-barrel_RND"/>
    <property type="match status" value="1"/>
</dbReference>
<evidence type="ECO:0000256" key="2">
    <source>
        <dbReference type="ARBA" id="ARBA00009477"/>
    </source>
</evidence>
<dbReference type="InterPro" id="IPR058627">
    <property type="entry name" value="MdtA-like_C"/>
</dbReference>
<dbReference type="NCBIfam" id="TIGR01730">
    <property type="entry name" value="RND_mfp"/>
    <property type="match status" value="1"/>
</dbReference>
<protein>
    <submittedName>
        <fullName evidence="8">Putative RND efflux membrane fusion protein</fullName>
    </submittedName>
</protein>
<dbReference type="Gene3D" id="2.40.50.100">
    <property type="match status" value="1"/>
</dbReference>
<evidence type="ECO:0000256" key="1">
    <source>
        <dbReference type="ARBA" id="ARBA00004196"/>
    </source>
</evidence>
<keyword evidence="3" id="KW-0812">Transmembrane</keyword>
<dbReference type="GO" id="GO:0030313">
    <property type="term" value="C:cell envelope"/>
    <property type="evidence" value="ECO:0007669"/>
    <property type="project" value="UniProtKB-SubCell"/>
</dbReference>
<dbReference type="Pfam" id="PF25876">
    <property type="entry name" value="HH_MFP_RND"/>
    <property type="match status" value="1"/>
</dbReference>
<dbReference type="InterPro" id="IPR058626">
    <property type="entry name" value="MdtA-like_b-barrel"/>
</dbReference>
<feature type="transmembrane region" description="Helical" evidence="3">
    <location>
        <begin position="12"/>
        <end position="32"/>
    </location>
</feature>
<feature type="domain" description="Multidrug resistance protein MdtA-like alpha-helical hairpin" evidence="4">
    <location>
        <begin position="116"/>
        <end position="184"/>
    </location>
</feature>
<dbReference type="PANTHER" id="PTHR30158">
    <property type="entry name" value="ACRA/E-RELATED COMPONENT OF DRUG EFFLUX TRANSPORTER"/>
    <property type="match status" value="1"/>
</dbReference>
<dbReference type="Gene3D" id="1.10.287.470">
    <property type="entry name" value="Helix hairpin bin"/>
    <property type="match status" value="1"/>
</dbReference>
<proteinExistence type="inferred from homology"/>
<comment type="subcellular location">
    <subcellularLocation>
        <location evidence="1">Cell envelope</location>
    </subcellularLocation>
</comment>
<feature type="domain" description="Multidrug resistance protein MdtA-like beta-barrel" evidence="6">
    <location>
        <begin position="219"/>
        <end position="301"/>
    </location>
</feature>
<dbReference type="EMBL" id="JPGK01000004">
    <property type="protein sequence ID" value="KGA94017.1"/>
    <property type="molecule type" value="Genomic_DNA"/>
</dbReference>
<dbReference type="AlphaFoldDB" id="A0A094WEI0"/>
<organism evidence="8 9">
    <name type="scientific">Leptospirillum ferriphilum</name>
    <dbReference type="NCBI Taxonomy" id="178606"/>
    <lineage>
        <taxon>Bacteria</taxon>
        <taxon>Pseudomonadati</taxon>
        <taxon>Nitrospirota</taxon>
        <taxon>Nitrospiria</taxon>
        <taxon>Nitrospirales</taxon>
        <taxon>Nitrospiraceae</taxon>
        <taxon>Leptospirillum</taxon>
    </lineage>
</organism>
<feature type="domain" description="Multidrug resistance protein MdtA-like barrel-sandwich hybrid" evidence="5">
    <location>
        <begin position="75"/>
        <end position="215"/>
    </location>
</feature>
<comment type="caution">
    <text evidence="8">The sequence shown here is derived from an EMBL/GenBank/DDBJ whole genome shotgun (WGS) entry which is preliminary data.</text>
</comment>